<evidence type="ECO:0000313" key="2">
    <source>
        <dbReference type="EMBL" id="CAE0642073.1"/>
    </source>
</evidence>
<proteinExistence type="predicted"/>
<gene>
    <name evidence="2" type="ORF">HAKA00212_LOCUS20929</name>
</gene>
<dbReference type="AlphaFoldDB" id="A0A7S3Y5Y2"/>
<accession>A0A7S3Y5Y2</accession>
<dbReference type="EMBL" id="HBIU01046628">
    <property type="protein sequence ID" value="CAE0642073.1"/>
    <property type="molecule type" value="Transcribed_RNA"/>
</dbReference>
<feature type="compositionally biased region" description="Low complexity" evidence="1">
    <location>
        <begin position="126"/>
        <end position="154"/>
    </location>
</feature>
<organism evidence="2">
    <name type="scientific">Heterosigma akashiwo</name>
    <name type="common">Chromophytic alga</name>
    <name type="synonym">Heterosigma carterae</name>
    <dbReference type="NCBI Taxonomy" id="2829"/>
    <lineage>
        <taxon>Eukaryota</taxon>
        <taxon>Sar</taxon>
        <taxon>Stramenopiles</taxon>
        <taxon>Ochrophyta</taxon>
        <taxon>Raphidophyceae</taxon>
        <taxon>Chattonellales</taxon>
        <taxon>Chattonellaceae</taxon>
        <taxon>Heterosigma</taxon>
    </lineage>
</organism>
<name>A0A7S3Y5Y2_HETAK</name>
<evidence type="ECO:0000256" key="1">
    <source>
        <dbReference type="SAM" id="MobiDB-lite"/>
    </source>
</evidence>
<feature type="region of interest" description="Disordered" evidence="1">
    <location>
        <begin position="122"/>
        <end position="154"/>
    </location>
</feature>
<sequence>MKPPFIHSWESGGATLSEGMTMLGSGGGMEESSEQVPVQDQSCRRHRRRQESELSSGSGRERTPNQNQALDHLGRHRRRRGDRPRGQGGRPEAASLTAGPAGRVAIITTNLASLGLVAASDEGDLAGSSSAPNPSAASRSGSGSLGSHPPLCHE</sequence>
<protein>
    <submittedName>
        <fullName evidence="2">Uncharacterized protein</fullName>
    </submittedName>
</protein>
<reference evidence="2" key="1">
    <citation type="submission" date="2021-01" db="EMBL/GenBank/DDBJ databases">
        <authorList>
            <person name="Corre E."/>
            <person name="Pelletier E."/>
            <person name="Niang G."/>
            <person name="Scheremetjew M."/>
            <person name="Finn R."/>
            <person name="Kale V."/>
            <person name="Holt S."/>
            <person name="Cochrane G."/>
            <person name="Meng A."/>
            <person name="Brown T."/>
            <person name="Cohen L."/>
        </authorList>
    </citation>
    <scope>NUCLEOTIDE SEQUENCE</scope>
    <source>
        <strain evidence="2">CCMP3107</strain>
    </source>
</reference>
<feature type="region of interest" description="Disordered" evidence="1">
    <location>
        <begin position="1"/>
        <end position="102"/>
    </location>
</feature>